<name>A0AAD5RUR2_9PEZI</name>
<evidence type="ECO:0000259" key="1">
    <source>
        <dbReference type="Pfam" id="PF06985"/>
    </source>
</evidence>
<evidence type="ECO:0000313" key="3">
    <source>
        <dbReference type="Proteomes" id="UP001201980"/>
    </source>
</evidence>
<organism evidence="2 3">
    <name type="scientific">Zalerion maritima</name>
    <dbReference type="NCBI Taxonomy" id="339359"/>
    <lineage>
        <taxon>Eukaryota</taxon>
        <taxon>Fungi</taxon>
        <taxon>Dikarya</taxon>
        <taxon>Ascomycota</taxon>
        <taxon>Pezizomycotina</taxon>
        <taxon>Sordariomycetes</taxon>
        <taxon>Lulworthiomycetidae</taxon>
        <taxon>Lulworthiales</taxon>
        <taxon>Lulworthiaceae</taxon>
        <taxon>Zalerion</taxon>
    </lineage>
</organism>
<dbReference type="Pfam" id="PF06985">
    <property type="entry name" value="HET"/>
    <property type="match status" value="1"/>
</dbReference>
<dbReference type="AlphaFoldDB" id="A0AAD5RUR2"/>
<evidence type="ECO:0000313" key="2">
    <source>
        <dbReference type="EMBL" id="KAJ2903860.1"/>
    </source>
</evidence>
<proteinExistence type="predicted"/>
<protein>
    <recommendedName>
        <fullName evidence="1">Heterokaryon incompatibility domain-containing protein</fullName>
    </recommendedName>
</protein>
<reference evidence="2" key="1">
    <citation type="submission" date="2022-07" db="EMBL/GenBank/DDBJ databases">
        <title>Draft genome sequence of Zalerion maritima ATCC 34329, a (micro)plastics degrading marine fungus.</title>
        <authorList>
            <person name="Paco A."/>
            <person name="Goncalves M.F.M."/>
            <person name="Rocha-Santos T.A.P."/>
            <person name="Alves A."/>
        </authorList>
    </citation>
    <scope>NUCLEOTIDE SEQUENCE</scope>
    <source>
        <strain evidence="2">ATCC 34329</strain>
    </source>
</reference>
<dbReference type="PANTHER" id="PTHR33112:SF16">
    <property type="entry name" value="HETEROKARYON INCOMPATIBILITY DOMAIN-CONTAINING PROTEIN"/>
    <property type="match status" value="1"/>
</dbReference>
<accession>A0AAD5RUR2</accession>
<feature type="domain" description="Heterokaryon incompatibility" evidence="1">
    <location>
        <begin position="209"/>
        <end position="382"/>
    </location>
</feature>
<dbReference type="PANTHER" id="PTHR33112">
    <property type="entry name" value="DOMAIN PROTEIN, PUTATIVE-RELATED"/>
    <property type="match status" value="1"/>
</dbReference>
<keyword evidence="3" id="KW-1185">Reference proteome</keyword>
<dbReference type="Proteomes" id="UP001201980">
    <property type="component" value="Unassembled WGS sequence"/>
</dbReference>
<dbReference type="EMBL" id="JAKWBI020000069">
    <property type="protein sequence ID" value="KAJ2903860.1"/>
    <property type="molecule type" value="Genomic_DNA"/>
</dbReference>
<dbReference type="InterPro" id="IPR010730">
    <property type="entry name" value="HET"/>
</dbReference>
<comment type="caution">
    <text evidence="2">The sequence shown here is derived from an EMBL/GenBank/DDBJ whole genome shotgun (WGS) entry which is preliminary data.</text>
</comment>
<sequence>MGEQPLDGQVGFWTSMAEYDGKKNPLGTECSCRKLLSSSGIREAAKYRGFVHTPLKSQEPIDLAKTNCPFCQACFAVWNSTLREHGTGKSELSIRVLKTDNSSCLKIQICSKMDVFVGTGQTLYLRCEKGPLNCMDGILPPYPDLGTEAARSSMKKHLEDCLSGHKGCPAGVKDPPPLPRRVLDVSPGACNDDNSCLLYERKGEENHEYACLSYCWGGFAVDQRSALTEDKWEKWSREGQIRIPLDGMDKCILEALDVVRTLGIRYLWVDSLCIKQKDTADEDIEIGRMSNTYKNASLVVVAAAGEDPKASMLRPLSFPPGRKICDVPVSTQGQRAIMSICAIAPDDDQGKEGKMMPLAHQRHEPRGKWHHPLQDRAWTLQECVLARRLLIFSYYGVFWNCQGNSTILHPVGPRADRPRFPKKVLPWDRRSALESLVGKPETTAIEVEAWLPLWFRLVENYTNRKMGDPRDSLKALQAVISEIEMLTDDEFVFGMSSKYIIWSLLWYERSTEFSRWSLDLSCRCPPTPSWSWVGRSCPVAMDLCEGFVAAAISISVPLRPSISGPWPLRIRGRITPAWTVGSCRDVNWLVDRDIYKAFPMKDSPFFILYMGHSRALSRSYRYQHMELGYRDPIHEFYLILERVDVNALDRFKKVGVRHECRGGEAGNFSRDWKVQDVYII</sequence>
<gene>
    <name evidence="2" type="ORF">MKZ38_009243</name>
</gene>